<feature type="compositionally biased region" description="Pro residues" evidence="1">
    <location>
        <begin position="646"/>
        <end position="655"/>
    </location>
</feature>
<dbReference type="Gene3D" id="2.40.10.220">
    <property type="entry name" value="predicted glycosyltransferase like domains"/>
    <property type="match status" value="1"/>
</dbReference>
<sequence>MADTRKDKRADVSLKVRYKSATIDEFIEQYAKDISRGGVFIKSKSPMPVGTLLKFEIQLKDESPLIHGVGRVVWKREASDSSDSPSGMGIKFIRMDPECRVMVDKIVVQRGEAPGQFEAGAEASAVGGAAHVGADEKKTSALPAAKSSSAPFFPTAGPTEAELPRPEDRTQVRHASEFLASALAEAGGDSEAAREAERKAEEARKRTEEIERERAAQRAKEAERERLEAEARDKAEAERAAKEKAEREKAEAAEKAAKDKAEREKAEKAAKEKEAAAAKAKAELGTAKTEIAPSTKKSDPAPAKKSPASGEVKPAAKKPESARPVAAAAISTDRPPPVEEPKSYVLPAIVGVVAVVALGAFFMTQGGSSETPETTPPPETAAAPTPPPEEPSAPEPVVAAEEEGAPAEVTALEEAAQGELLAAEAAPEPSAEEPAAPAVAPARFRVETTPPGATVRVDGAERGVSPVEVEAPVGTAVTITAALAGYREGTQQVTPTASQRPVRLTLAAMPYVIEVTTTPPGARVRAGARTATTGGGAPSRMTVGRATAPIAVTASRSGYEDATTTIAPTAFAERDGEMVATVSLTLTERPQAATPPPTATPRTPRAPREAAAADPGGESAGGGEAAAGGGESSGGGAEPAAEPARPEPAPEPAPAPAAEEPGEAPPENPFG</sequence>
<dbReference type="KEGG" id="samy:DB32_000019"/>
<dbReference type="RefSeq" id="WP_053230368.1">
    <property type="nucleotide sequence ID" value="NZ_CP011125.1"/>
</dbReference>
<gene>
    <name evidence="4" type="ORF">DB32_000019</name>
</gene>
<evidence type="ECO:0000256" key="1">
    <source>
        <dbReference type="SAM" id="MobiDB-lite"/>
    </source>
</evidence>
<dbReference type="Pfam" id="PF07238">
    <property type="entry name" value="PilZ"/>
    <property type="match status" value="1"/>
</dbReference>
<name>A0A0F6VYP4_9BACT</name>
<protein>
    <submittedName>
        <fullName evidence="4">TolA protein</fullName>
    </submittedName>
</protein>
<dbReference type="Proteomes" id="UP000034883">
    <property type="component" value="Chromosome"/>
</dbReference>
<feature type="compositionally biased region" description="Low complexity" evidence="1">
    <location>
        <begin position="140"/>
        <end position="156"/>
    </location>
</feature>
<feature type="compositionally biased region" description="Gly residues" evidence="1">
    <location>
        <begin position="618"/>
        <end position="637"/>
    </location>
</feature>
<dbReference type="InterPro" id="IPR013229">
    <property type="entry name" value="PEGA"/>
</dbReference>
<accession>A0A0F6VYP4</accession>
<reference evidence="4 5" key="1">
    <citation type="submission" date="2015-03" db="EMBL/GenBank/DDBJ databases">
        <title>Genome assembly of Sandaracinus amylolyticus DSM 53668.</title>
        <authorList>
            <person name="Sharma G."/>
            <person name="Subramanian S."/>
        </authorList>
    </citation>
    <scope>NUCLEOTIDE SEQUENCE [LARGE SCALE GENOMIC DNA]</scope>
    <source>
        <strain evidence="4 5">DSM 53668</strain>
    </source>
</reference>
<feature type="region of interest" description="Disordered" evidence="1">
    <location>
        <begin position="365"/>
        <end position="439"/>
    </location>
</feature>
<dbReference type="OrthoDB" id="5525919at2"/>
<feature type="compositionally biased region" description="Basic and acidic residues" evidence="1">
    <location>
        <begin position="162"/>
        <end position="171"/>
    </location>
</feature>
<dbReference type="InterPro" id="IPR009875">
    <property type="entry name" value="PilZ_domain"/>
</dbReference>
<feature type="region of interest" description="Disordered" evidence="1">
    <location>
        <begin position="183"/>
        <end position="341"/>
    </location>
</feature>
<feature type="domain" description="PEGA" evidence="3">
    <location>
        <begin position="445"/>
        <end position="500"/>
    </location>
</feature>
<evidence type="ECO:0000259" key="2">
    <source>
        <dbReference type="Pfam" id="PF07238"/>
    </source>
</evidence>
<feature type="region of interest" description="Disordered" evidence="1">
    <location>
        <begin position="586"/>
        <end position="671"/>
    </location>
</feature>
<feature type="compositionally biased region" description="Basic and acidic residues" evidence="1">
    <location>
        <begin position="191"/>
        <end position="282"/>
    </location>
</feature>
<dbReference type="PANTHER" id="PTHR36194:SF1">
    <property type="entry name" value="S-LAYER-LIKE PROTEIN"/>
    <property type="match status" value="1"/>
</dbReference>
<dbReference type="NCBIfam" id="TIGR02266">
    <property type="entry name" value="gmx_TIGR02266"/>
    <property type="match status" value="1"/>
</dbReference>
<dbReference type="SUPFAM" id="SSF141371">
    <property type="entry name" value="PilZ domain-like"/>
    <property type="match status" value="1"/>
</dbReference>
<proteinExistence type="predicted"/>
<keyword evidence="5" id="KW-1185">Reference proteome</keyword>
<feature type="compositionally biased region" description="Pro residues" evidence="1">
    <location>
        <begin position="374"/>
        <end position="394"/>
    </location>
</feature>
<dbReference type="GO" id="GO:0035438">
    <property type="term" value="F:cyclic-di-GMP binding"/>
    <property type="evidence" value="ECO:0007669"/>
    <property type="project" value="InterPro"/>
</dbReference>
<evidence type="ECO:0000313" key="5">
    <source>
        <dbReference type="Proteomes" id="UP000034883"/>
    </source>
</evidence>
<dbReference type="PANTHER" id="PTHR36194">
    <property type="entry name" value="S-LAYER-LIKE PROTEIN"/>
    <property type="match status" value="1"/>
</dbReference>
<organism evidence="4 5">
    <name type="scientific">Sandaracinus amylolyticus</name>
    <dbReference type="NCBI Taxonomy" id="927083"/>
    <lineage>
        <taxon>Bacteria</taxon>
        <taxon>Pseudomonadati</taxon>
        <taxon>Myxococcota</taxon>
        <taxon>Polyangia</taxon>
        <taxon>Polyangiales</taxon>
        <taxon>Sandaracinaceae</taxon>
        <taxon>Sandaracinus</taxon>
    </lineage>
</organism>
<feature type="compositionally biased region" description="Low complexity" evidence="1">
    <location>
        <begin position="406"/>
        <end position="439"/>
    </location>
</feature>
<evidence type="ECO:0000259" key="3">
    <source>
        <dbReference type="Pfam" id="PF08308"/>
    </source>
</evidence>
<feature type="domain" description="PilZ" evidence="2">
    <location>
        <begin position="4"/>
        <end position="98"/>
    </location>
</feature>
<dbReference type="Pfam" id="PF08308">
    <property type="entry name" value="PEGA"/>
    <property type="match status" value="1"/>
</dbReference>
<dbReference type="STRING" id="927083.DB32_000019"/>
<feature type="region of interest" description="Disordered" evidence="1">
    <location>
        <begin position="137"/>
        <end position="171"/>
    </location>
</feature>
<dbReference type="InterPro" id="IPR011752">
    <property type="entry name" value="PilV_Myxo-type"/>
</dbReference>
<dbReference type="EMBL" id="CP011125">
    <property type="protein sequence ID" value="AKF02871.1"/>
    <property type="molecule type" value="Genomic_DNA"/>
</dbReference>
<feature type="compositionally biased region" description="Low complexity" evidence="1">
    <location>
        <begin position="292"/>
        <end position="309"/>
    </location>
</feature>
<evidence type="ECO:0000313" key="4">
    <source>
        <dbReference type="EMBL" id="AKF02871.1"/>
    </source>
</evidence>
<dbReference type="AlphaFoldDB" id="A0A0F6VYP4"/>